<evidence type="ECO:0000313" key="10">
    <source>
        <dbReference type="Proteomes" id="UP001153620"/>
    </source>
</evidence>
<reference evidence="9" key="1">
    <citation type="submission" date="2022-01" db="EMBL/GenBank/DDBJ databases">
        <authorList>
            <person name="King R."/>
        </authorList>
    </citation>
    <scope>NUCLEOTIDE SEQUENCE</scope>
</reference>
<evidence type="ECO:0000256" key="5">
    <source>
        <dbReference type="ARBA" id="ARBA00022692"/>
    </source>
</evidence>
<dbReference type="Proteomes" id="UP001153620">
    <property type="component" value="Chromosome 2"/>
</dbReference>
<dbReference type="AlphaFoldDB" id="A0A9N9RWM7"/>
<feature type="transmembrane region" description="Helical" evidence="8">
    <location>
        <begin position="237"/>
        <end position="256"/>
    </location>
</feature>
<comment type="subcellular location">
    <subcellularLocation>
        <location evidence="1">Membrane</location>
        <topology evidence="1">Multi-pass membrane protein</topology>
    </subcellularLocation>
</comment>
<dbReference type="Pfam" id="PF06432">
    <property type="entry name" value="GPI2"/>
    <property type="match status" value="1"/>
</dbReference>
<dbReference type="PANTHER" id="PTHR12982:SF0">
    <property type="entry name" value="PHOSPHATIDYLINOSITOL N-ACETYLGLUCOSAMINYLTRANSFERASE SUBUNIT C"/>
    <property type="match status" value="1"/>
</dbReference>
<comment type="pathway">
    <text evidence="2">Glycolipid biosynthesis; glycosylphosphatidylinositol-anchor biosynthesis.</text>
</comment>
<dbReference type="EMBL" id="OU895878">
    <property type="protein sequence ID" value="CAG9804755.1"/>
    <property type="molecule type" value="Genomic_DNA"/>
</dbReference>
<evidence type="ECO:0000256" key="7">
    <source>
        <dbReference type="ARBA" id="ARBA00023136"/>
    </source>
</evidence>
<evidence type="ECO:0000313" key="9">
    <source>
        <dbReference type="EMBL" id="CAG9804755.1"/>
    </source>
</evidence>
<evidence type="ECO:0000256" key="1">
    <source>
        <dbReference type="ARBA" id="ARBA00004141"/>
    </source>
</evidence>
<keyword evidence="4" id="KW-0337">GPI-anchor biosynthesis</keyword>
<keyword evidence="5 8" id="KW-0812">Transmembrane</keyword>
<feature type="transmembrane region" description="Helical" evidence="8">
    <location>
        <begin position="113"/>
        <end position="130"/>
    </location>
</feature>
<name>A0A9N9RWM7_9DIPT</name>
<gene>
    <name evidence="9" type="ORF">CHIRRI_LOCUS7634</name>
</gene>
<dbReference type="InterPro" id="IPR009450">
    <property type="entry name" value="Plno_GlcNAc_GPI2"/>
</dbReference>
<comment type="similarity">
    <text evidence="3">Belongs to the PIGC family.</text>
</comment>
<keyword evidence="6 8" id="KW-1133">Transmembrane helix</keyword>
<evidence type="ECO:0000256" key="6">
    <source>
        <dbReference type="ARBA" id="ARBA00022989"/>
    </source>
</evidence>
<dbReference type="PANTHER" id="PTHR12982">
    <property type="entry name" value="PHOSPHATIDYLINOSITOL GLYCAN, CLASS C"/>
    <property type="match status" value="1"/>
</dbReference>
<organism evidence="9 10">
    <name type="scientific">Chironomus riparius</name>
    <dbReference type="NCBI Taxonomy" id="315576"/>
    <lineage>
        <taxon>Eukaryota</taxon>
        <taxon>Metazoa</taxon>
        <taxon>Ecdysozoa</taxon>
        <taxon>Arthropoda</taxon>
        <taxon>Hexapoda</taxon>
        <taxon>Insecta</taxon>
        <taxon>Pterygota</taxon>
        <taxon>Neoptera</taxon>
        <taxon>Endopterygota</taxon>
        <taxon>Diptera</taxon>
        <taxon>Nematocera</taxon>
        <taxon>Chironomoidea</taxon>
        <taxon>Chironomidae</taxon>
        <taxon>Chironominae</taxon>
        <taxon>Chironomus</taxon>
    </lineage>
</organism>
<feature type="transmembrane region" description="Helical" evidence="8">
    <location>
        <begin position="53"/>
        <end position="71"/>
    </location>
</feature>
<sequence length="285" mass="33108">MEQNERKPWKKNLYENQGYEDNYTDTSFLKDLKKNYNLEQFSLKQCLFGVTKISQEISIVTLFLIIFYHLYTNEIQPQKLLFNSFALTGIGYLIYIIYNGTDSEIAKNVIEDSKTVFTVLIFGYVFSPILHNLTDSISTDTIFSTTFIILFFHLLLHDYGIDGFLVSRTISLNNGIFASICLASRLSTPFHAFVFLVISVEIFVLKPLLFEKIWKPAMLIPIIGITIYYLMNISKVLLVFYLLILFFINIVCPIIFQRLHNHKCTIKGPWDEAIIFSDDESDFNK</sequence>
<feature type="transmembrane region" description="Helical" evidence="8">
    <location>
        <begin position="80"/>
        <end position="98"/>
    </location>
</feature>
<evidence type="ECO:0000256" key="4">
    <source>
        <dbReference type="ARBA" id="ARBA00022502"/>
    </source>
</evidence>
<dbReference type="PIRSF" id="PIRSF016104">
    <property type="entry name" value="GPI2"/>
    <property type="match status" value="1"/>
</dbReference>
<proteinExistence type="inferred from homology"/>
<protein>
    <recommendedName>
        <fullName evidence="11">Phosphatidylinositol N-acetylglucosaminyltransferase</fullName>
    </recommendedName>
</protein>
<feature type="transmembrane region" description="Helical" evidence="8">
    <location>
        <begin position="213"/>
        <end position="231"/>
    </location>
</feature>
<evidence type="ECO:0008006" key="11">
    <source>
        <dbReference type="Google" id="ProtNLM"/>
    </source>
</evidence>
<keyword evidence="7 8" id="KW-0472">Membrane</keyword>
<dbReference type="GO" id="GO:0006506">
    <property type="term" value="P:GPI anchor biosynthetic process"/>
    <property type="evidence" value="ECO:0007669"/>
    <property type="project" value="UniProtKB-KW"/>
</dbReference>
<feature type="transmembrane region" description="Helical" evidence="8">
    <location>
        <begin position="137"/>
        <end position="156"/>
    </location>
</feature>
<keyword evidence="10" id="KW-1185">Reference proteome</keyword>
<dbReference type="OrthoDB" id="196709at2759"/>
<evidence type="ECO:0000256" key="2">
    <source>
        <dbReference type="ARBA" id="ARBA00004687"/>
    </source>
</evidence>
<reference evidence="9" key="2">
    <citation type="submission" date="2022-10" db="EMBL/GenBank/DDBJ databases">
        <authorList>
            <consortium name="ENA_rothamsted_submissions"/>
            <consortium name="culmorum"/>
            <person name="King R."/>
        </authorList>
    </citation>
    <scope>NUCLEOTIDE SEQUENCE</scope>
</reference>
<evidence type="ECO:0000256" key="8">
    <source>
        <dbReference type="SAM" id="Phobius"/>
    </source>
</evidence>
<evidence type="ECO:0000256" key="3">
    <source>
        <dbReference type="ARBA" id="ARBA00008321"/>
    </source>
</evidence>
<dbReference type="GO" id="GO:0000506">
    <property type="term" value="C:glycosylphosphatidylinositol-N-acetylglucosaminyltransferase (GPI-GnT) complex"/>
    <property type="evidence" value="ECO:0007669"/>
    <property type="project" value="TreeGrafter"/>
</dbReference>
<feature type="transmembrane region" description="Helical" evidence="8">
    <location>
        <begin position="176"/>
        <end position="204"/>
    </location>
</feature>
<accession>A0A9N9RWM7</accession>